<dbReference type="GO" id="GO:0005829">
    <property type="term" value="C:cytosol"/>
    <property type="evidence" value="ECO:0007669"/>
    <property type="project" value="TreeGrafter"/>
</dbReference>
<reference evidence="5" key="1">
    <citation type="submission" date="2025-08" db="UniProtKB">
        <authorList>
            <consortium name="RefSeq"/>
        </authorList>
    </citation>
    <scope>IDENTIFICATION</scope>
</reference>
<evidence type="ECO:0000313" key="4">
    <source>
        <dbReference type="Proteomes" id="UP000515154"/>
    </source>
</evidence>
<dbReference type="InterPro" id="IPR031751">
    <property type="entry name" value="DUF4735"/>
</dbReference>
<dbReference type="Proteomes" id="UP000515154">
    <property type="component" value="Linkage group LG11"/>
</dbReference>
<dbReference type="PANTHER" id="PTHR33539:SF1">
    <property type="entry name" value="UPF0764 PROTEIN C16ORF89"/>
    <property type="match status" value="1"/>
</dbReference>
<gene>
    <name evidence="5" type="primary">LOC115217506</name>
</gene>
<keyword evidence="4" id="KW-1185">Reference proteome</keyword>
<dbReference type="KEGG" id="osn:115217506"/>
<accession>A0A6P7SY41</accession>
<keyword evidence="2" id="KW-0812">Transmembrane</keyword>
<evidence type="ECO:0000256" key="3">
    <source>
        <dbReference type="SAM" id="SignalP"/>
    </source>
</evidence>
<dbReference type="GO" id="GO:0016020">
    <property type="term" value="C:membrane"/>
    <property type="evidence" value="ECO:0007669"/>
    <property type="project" value="TreeGrafter"/>
</dbReference>
<dbReference type="Pfam" id="PF15882">
    <property type="entry name" value="DUF4735"/>
    <property type="match status" value="1"/>
</dbReference>
<keyword evidence="3" id="KW-0732">Signal</keyword>
<evidence type="ECO:0000256" key="2">
    <source>
        <dbReference type="SAM" id="Phobius"/>
    </source>
</evidence>
<evidence type="ECO:0000256" key="1">
    <source>
        <dbReference type="SAM" id="MobiDB-lite"/>
    </source>
</evidence>
<dbReference type="PANTHER" id="PTHR33539">
    <property type="entry name" value="UPF0764 PROTEIN C16ORF89"/>
    <property type="match status" value="1"/>
</dbReference>
<keyword evidence="2" id="KW-1133">Transmembrane helix</keyword>
<dbReference type="RefSeq" id="XP_029643085.1">
    <property type="nucleotide sequence ID" value="XM_029787225.2"/>
</dbReference>
<sequence>MVASTGQCFLLFLVALFPTFDCGTATRASLENVVYSLEKLVGYYRLNYKRINLDGLYGLRILEGQLLLIVSEQDNGQLNHISPSLLSRLKILQRHTTNICKEAIEFVRMDEETYYQKLKYLVERPWMVFKKDRKVSESLRWSPDYYKRGKELYGEIEENTSDNCMQELIGSSEHPRCSISNKCAQIMTCRGLMEYSITHQLLWLMLAEQVGCLAELNRVLKLANFKDHEQLQVEFCSNNFFEMKNLVHDYMSGTILPMYQDLFMEQQFVCPSIGFYEFLHLNYLQQILSWQKESGCFGIMPPVKPKNLKENFFINKKFEEYYYDQNDASIKDKTEMKEPKPLNFPEHKAASIRFVNRLTAPTGILNNVKTISNKPQNLLIQPMPAKLVQKISNNKLSDIGAEPLKPILMNASRKSDKNVAIVNLQNSNKVKNQSEIHLQLVQPKDQRIKPQAQRRLLVEKELSGGCLSHKTAVASGALVIYLNFLLHHSLDQLNHSDTVWHSVNQRLLLNTASKTTTNSLPPVLQPGHLKKVQPVFPNEQKPVPLGGDSNSFVQQETVIKKSFQEPVLGDMGIERDNKKDGVQEDDYEEYENDKFLNENYRDKKVVHFGNNKESLKALDENGDGYDDDSLDEEDEDGDYTYYDENEEDTARQEKINKQQKFLQNLAPDKKQILPRLARNSGFHGRSSQENQETFGNNSSPTGIILITVVFIITVLLLLMYRFIKKRRIHIRYNPRTFLKL</sequence>
<feature type="transmembrane region" description="Helical" evidence="2">
    <location>
        <begin position="702"/>
        <end position="723"/>
    </location>
</feature>
<feature type="compositionally biased region" description="Acidic residues" evidence="1">
    <location>
        <begin position="620"/>
        <end position="640"/>
    </location>
</feature>
<name>A0A6P7SY41_9MOLL</name>
<feature type="region of interest" description="Disordered" evidence="1">
    <location>
        <begin position="616"/>
        <end position="640"/>
    </location>
</feature>
<keyword evidence="2" id="KW-0472">Membrane</keyword>
<feature type="chain" id="PRO_5027768596" evidence="3">
    <location>
        <begin position="26"/>
        <end position="740"/>
    </location>
</feature>
<evidence type="ECO:0000313" key="5">
    <source>
        <dbReference type="RefSeq" id="XP_029643085.1"/>
    </source>
</evidence>
<dbReference type="AlphaFoldDB" id="A0A6P7SY41"/>
<feature type="signal peptide" evidence="3">
    <location>
        <begin position="1"/>
        <end position="25"/>
    </location>
</feature>
<proteinExistence type="predicted"/>
<organism evidence="4 5">
    <name type="scientific">Octopus sinensis</name>
    <name type="common">East Asian common octopus</name>
    <dbReference type="NCBI Taxonomy" id="2607531"/>
    <lineage>
        <taxon>Eukaryota</taxon>
        <taxon>Metazoa</taxon>
        <taxon>Spiralia</taxon>
        <taxon>Lophotrochozoa</taxon>
        <taxon>Mollusca</taxon>
        <taxon>Cephalopoda</taxon>
        <taxon>Coleoidea</taxon>
        <taxon>Octopodiformes</taxon>
        <taxon>Octopoda</taxon>
        <taxon>Incirrata</taxon>
        <taxon>Octopodidae</taxon>
        <taxon>Octopus</taxon>
    </lineage>
</organism>
<protein>
    <submittedName>
        <fullName evidence="5">Uncharacterized protein LOC115217506</fullName>
    </submittedName>
</protein>